<dbReference type="InterPro" id="IPR050707">
    <property type="entry name" value="HTH_MetabolicPath_Reg"/>
</dbReference>
<gene>
    <name evidence="6" type="ORF">N177_1060</name>
</gene>
<dbReference type="Gene3D" id="3.30.450.40">
    <property type="match status" value="1"/>
</dbReference>
<evidence type="ECO:0000256" key="1">
    <source>
        <dbReference type="ARBA" id="ARBA00023015"/>
    </source>
</evidence>
<feature type="domain" description="IclR-ED" evidence="5">
    <location>
        <begin position="68"/>
        <end position="251"/>
    </location>
</feature>
<evidence type="ECO:0000259" key="5">
    <source>
        <dbReference type="PROSITE" id="PS51078"/>
    </source>
</evidence>
<dbReference type="Pfam" id="PF09339">
    <property type="entry name" value="HTH_IclR"/>
    <property type="match status" value="1"/>
</dbReference>
<dbReference type="AlphaFoldDB" id="V4RJC6"/>
<evidence type="ECO:0000313" key="7">
    <source>
        <dbReference type="Proteomes" id="UP000017819"/>
    </source>
</evidence>
<dbReference type="PANTHER" id="PTHR30136">
    <property type="entry name" value="HELIX-TURN-HELIX TRANSCRIPTIONAL REGULATOR, ICLR FAMILY"/>
    <property type="match status" value="1"/>
</dbReference>
<name>V4RJC6_9HYPH</name>
<dbReference type="RefSeq" id="WP_023431205.1">
    <property type="nucleotide sequence ID" value="NZ_AWXZ01000016.1"/>
</dbReference>
<keyword evidence="7" id="KW-1185">Reference proteome</keyword>
<feature type="domain" description="HTH iclR-type" evidence="4">
    <location>
        <begin position="6"/>
        <end position="67"/>
    </location>
</feature>
<dbReference type="GO" id="GO:0045892">
    <property type="term" value="P:negative regulation of DNA-templated transcription"/>
    <property type="evidence" value="ECO:0007669"/>
    <property type="project" value="TreeGrafter"/>
</dbReference>
<evidence type="ECO:0000259" key="4">
    <source>
        <dbReference type="PROSITE" id="PS51077"/>
    </source>
</evidence>
<dbReference type="STRING" id="631454.N177_1060"/>
<keyword evidence="1" id="KW-0805">Transcription regulation</keyword>
<dbReference type="SUPFAM" id="SSF46785">
    <property type="entry name" value="Winged helix' DNA-binding domain"/>
    <property type="match status" value="1"/>
</dbReference>
<dbReference type="InterPro" id="IPR036390">
    <property type="entry name" value="WH_DNA-bd_sf"/>
</dbReference>
<dbReference type="eggNOG" id="COG1414">
    <property type="taxonomic scope" value="Bacteria"/>
</dbReference>
<evidence type="ECO:0000256" key="3">
    <source>
        <dbReference type="ARBA" id="ARBA00023163"/>
    </source>
</evidence>
<keyword evidence="2" id="KW-0238">DNA-binding</keyword>
<dbReference type="PROSITE" id="PS51078">
    <property type="entry name" value="ICLR_ED"/>
    <property type="match status" value="1"/>
</dbReference>
<dbReference type="InterPro" id="IPR014757">
    <property type="entry name" value="Tscrpt_reg_IclR_C"/>
</dbReference>
<organism evidence="6 7">
    <name type="scientific">Lutibaculum baratangense AMV1</name>
    <dbReference type="NCBI Taxonomy" id="631454"/>
    <lineage>
        <taxon>Bacteria</taxon>
        <taxon>Pseudomonadati</taxon>
        <taxon>Pseudomonadota</taxon>
        <taxon>Alphaproteobacteria</taxon>
        <taxon>Hyphomicrobiales</taxon>
        <taxon>Tepidamorphaceae</taxon>
        <taxon>Lutibaculum</taxon>
    </lineage>
</organism>
<dbReference type="GO" id="GO:0003700">
    <property type="term" value="F:DNA-binding transcription factor activity"/>
    <property type="evidence" value="ECO:0007669"/>
    <property type="project" value="TreeGrafter"/>
</dbReference>
<sequence>MASQLNGSVIKAFAILDLFTDARSEVTAGIVARELGINAITAHRFLKTLEHVGALVAVSKGVFRLGFTLVDLGDRVSEGGSLARTLQPILDSVTRAIGEASMATVFSADMVVCIAHAHSGRSLSVDVRVGTRLDAYCTAHGKLWLSQLREAELQRYLETVPLDRQSPHTIVDRAALLEELEHVRRQGFAANDGEREEGIRAIAVPILTRAGRMVSSISVFGPSFRLTDEVMERSLARLRAAALEAEQAMYGGGKPRPGEGP</sequence>
<dbReference type="InterPro" id="IPR005471">
    <property type="entry name" value="Tscrpt_reg_IclR_N"/>
</dbReference>
<dbReference type="Pfam" id="PF01614">
    <property type="entry name" value="IclR_C"/>
    <property type="match status" value="1"/>
</dbReference>
<keyword evidence="3" id="KW-0804">Transcription</keyword>
<dbReference type="InterPro" id="IPR029016">
    <property type="entry name" value="GAF-like_dom_sf"/>
</dbReference>
<dbReference type="SMART" id="SM00346">
    <property type="entry name" value="HTH_ICLR"/>
    <property type="match status" value="1"/>
</dbReference>
<accession>V4RJC6</accession>
<reference evidence="6 7" key="1">
    <citation type="journal article" date="2014" name="Genome Announc.">
        <title>Draft Genome Sequence of Lutibaculum baratangense Strain AMV1T, Isolated from a Mud Volcano in Andamans, India.</title>
        <authorList>
            <person name="Singh A."/>
            <person name="Sreenivas A."/>
            <person name="Sathyanarayana Reddy G."/>
            <person name="Pinnaka A.K."/>
            <person name="Shivaji S."/>
        </authorList>
    </citation>
    <scope>NUCLEOTIDE SEQUENCE [LARGE SCALE GENOMIC DNA]</scope>
    <source>
        <strain evidence="6 7">AMV1</strain>
    </source>
</reference>
<evidence type="ECO:0000256" key="2">
    <source>
        <dbReference type="ARBA" id="ARBA00023125"/>
    </source>
</evidence>
<protein>
    <submittedName>
        <fullName evidence="6">Transcriptional regulator, IclR family</fullName>
    </submittedName>
</protein>
<proteinExistence type="predicted"/>
<dbReference type="InterPro" id="IPR036388">
    <property type="entry name" value="WH-like_DNA-bd_sf"/>
</dbReference>
<dbReference type="Gene3D" id="1.10.10.10">
    <property type="entry name" value="Winged helix-like DNA-binding domain superfamily/Winged helix DNA-binding domain"/>
    <property type="match status" value="1"/>
</dbReference>
<evidence type="ECO:0000313" key="6">
    <source>
        <dbReference type="EMBL" id="ESR26201.1"/>
    </source>
</evidence>
<dbReference type="EMBL" id="AWXZ01000016">
    <property type="protein sequence ID" value="ESR26201.1"/>
    <property type="molecule type" value="Genomic_DNA"/>
</dbReference>
<dbReference type="SUPFAM" id="SSF55781">
    <property type="entry name" value="GAF domain-like"/>
    <property type="match status" value="1"/>
</dbReference>
<dbReference type="Proteomes" id="UP000017819">
    <property type="component" value="Unassembled WGS sequence"/>
</dbReference>
<dbReference type="GO" id="GO:0003677">
    <property type="term" value="F:DNA binding"/>
    <property type="evidence" value="ECO:0007669"/>
    <property type="project" value="UniProtKB-KW"/>
</dbReference>
<dbReference type="OrthoDB" id="9807558at2"/>
<dbReference type="PROSITE" id="PS51077">
    <property type="entry name" value="HTH_ICLR"/>
    <property type="match status" value="1"/>
</dbReference>
<dbReference type="PANTHER" id="PTHR30136:SF35">
    <property type="entry name" value="HTH-TYPE TRANSCRIPTIONAL REGULATOR RV1719"/>
    <property type="match status" value="1"/>
</dbReference>
<comment type="caution">
    <text evidence="6">The sequence shown here is derived from an EMBL/GenBank/DDBJ whole genome shotgun (WGS) entry which is preliminary data.</text>
</comment>